<evidence type="ECO:0000256" key="4">
    <source>
        <dbReference type="ARBA" id="ARBA00022475"/>
    </source>
</evidence>
<evidence type="ECO:0000256" key="2">
    <source>
        <dbReference type="ARBA" id="ARBA00006236"/>
    </source>
</evidence>
<dbReference type="PANTHER" id="PTHR23502">
    <property type="entry name" value="MAJOR FACILITATOR SUPERFAMILY"/>
    <property type="match status" value="1"/>
</dbReference>
<dbReference type="AlphaFoldDB" id="A0A4R7KWG1"/>
<dbReference type="GO" id="GO:0005886">
    <property type="term" value="C:plasma membrane"/>
    <property type="evidence" value="ECO:0007669"/>
    <property type="project" value="UniProtKB-SubCell"/>
</dbReference>
<evidence type="ECO:0000313" key="10">
    <source>
        <dbReference type="EMBL" id="TDT63310.1"/>
    </source>
</evidence>
<dbReference type="SUPFAM" id="SSF103473">
    <property type="entry name" value="MFS general substrate transporter"/>
    <property type="match status" value="1"/>
</dbReference>
<sequence>MEQTIQQHDGSHLKQKYLGKKGFIVFIAFLGAFVPLSTDAYLPALPQMVQYFNTTVSRVNLSLVMFFIFYAVGILFWGPLSDKYGRKPILMIGMIFYTGASILCIFAQNVQLLIAYRILQSIGCGAATAVSTAMIKDAFDGKERVRTLAIVQTMSTISPVISPVIGAFVLSFMSWRGVFVVFTAVGVISLIFGLMLQETLNHKSEINVFKTVARLGTVAKNKSFTSLLLLFAILQIPFLGFIISSSFIYIEGFGVNEKVYSYFYAANAIFLLLGPLVYLRLNRIFSYRTIISMGYLVISLSGLSVMTIGTQGPIIFCLLLIPASLFANVIGPPRMSLMLEQIEGDTGSAVSLISSTQMVFGSIGMFIMPLVSGFKIQFLGGAYLIVGTISFIGWKILFKKPFIKHLED</sequence>
<feature type="transmembrane region" description="Helical" evidence="8">
    <location>
        <begin position="21"/>
        <end position="38"/>
    </location>
</feature>
<organism evidence="10 11">
    <name type="scientific">Fonticella tunisiensis</name>
    <dbReference type="NCBI Taxonomy" id="1096341"/>
    <lineage>
        <taxon>Bacteria</taxon>
        <taxon>Bacillati</taxon>
        <taxon>Bacillota</taxon>
        <taxon>Clostridia</taxon>
        <taxon>Eubacteriales</taxon>
        <taxon>Clostridiaceae</taxon>
        <taxon>Fonticella</taxon>
    </lineage>
</organism>
<dbReference type="PANTHER" id="PTHR23502:SF132">
    <property type="entry name" value="POLYAMINE TRANSPORTER 2-RELATED"/>
    <property type="match status" value="1"/>
</dbReference>
<dbReference type="PROSITE" id="PS50850">
    <property type="entry name" value="MFS"/>
    <property type="match status" value="1"/>
</dbReference>
<gene>
    <name evidence="10" type="ORF">EDD71_10270</name>
</gene>
<proteinExistence type="inferred from homology"/>
<name>A0A4R7KWG1_9CLOT</name>
<keyword evidence="11" id="KW-1185">Reference proteome</keyword>
<feature type="transmembrane region" description="Helical" evidence="8">
    <location>
        <begin position="286"/>
        <end position="306"/>
    </location>
</feature>
<accession>A0A4R7KWG1</accession>
<keyword evidence="5 8" id="KW-0812">Transmembrane</keyword>
<reference evidence="10 11" key="1">
    <citation type="submission" date="2019-03" db="EMBL/GenBank/DDBJ databases">
        <title>Genomic Encyclopedia of Type Strains, Phase IV (KMG-IV): sequencing the most valuable type-strain genomes for metagenomic binning, comparative biology and taxonomic classification.</title>
        <authorList>
            <person name="Goeker M."/>
        </authorList>
    </citation>
    <scope>NUCLEOTIDE SEQUENCE [LARGE SCALE GENOMIC DNA]</scope>
    <source>
        <strain evidence="10 11">DSM 24455</strain>
    </source>
</reference>
<keyword evidence="6 8" id="KW-1133">Transmembrane helix</keyword>
<dbReference type="InterPro" id="IPR020846">
    <property type="entry name" value="MFS_dom"/>
</dbReference>
<protein>
    <recommendedName>
        <fullName evidence="8">Bcr/CflA family efflux transporter</fullName>
    </recommendedName>
</protein>
<comment type="similarity">
    <text evidence="2 8">Belongs to the major facilitator superfamily. Bcr/CmlA family.</text>
</comment>
<keyword evidence="4 8" id="KW-1003">Cell membrane</keyword>
<dbReference type="GO" id="GO:0042910">
    <property type="term" value="F:xenobiotic transmembrane transporter activity"/>
    <property type="evidence" value="ECO:0007669"/>
    <property type="project" value="InterPro"/>
</dbReference>
<dbReference type="OrthoDB" id="9800416at2"/>
<dbReference type="InterPro" id="IPR004812">
    <property type="entry name" value="Efflux_drug-R_Bcr/CmlA"/>
</dbReference>
<feature type="transmembrane region" description="Helical" evidence="8">
    <location>
        <begin position="89"/>
        <end position="108"/>
    </location>
</feature>
<feature type="transmembrane region" description="Helical" evidence="8">
    <location>
        <begin position="312"/>
        <end position="331"/>
    </location>
</feature>
<comment type="caution">
    <text evidence="10">The sequence shown here is derived from an EMBL/GenBank/DDBJ whole genome shotgun (WGS) entry which is preliminary data.</text>
</comment>
<evidence type="ECO:0000256" key="8">
    <source>
        <dbReference type="RuleBase" id="RU365088"/>
    </source>
</evidence>
<feature type="transmembrane region" description="Helical" evidence="8">
    <location>
        <begin position="114"/>
        <end position="135"/>
    </location>
</feature>
<feature type="transmembrane region" description="Helical" evidence="8">
    <location>
        <begin position="147"/>
        <end position="172"/>
    </location>
</feature>
<dbReference type="EMBL" id="SOAZ01000002">
    <property type="protein sequence ID" value="TDT63310.1"/>
    <property type="molecule type" value="Genomic_DNA"/>
</dbReference>
<evidence type="ECO:0000313" key="11">
    <source>
        <dbReference type="Proteomes" id="UP000295325"/>
    </source>
</evidence>
<feature type="transmembrane region" description="Helical" evidence="8">
    <location>
        <begin position="227"/>
        <end position="250"/>
    </location>
</feature>
<dbReference type="NCBIfam" id="TIGR00710">
    <property type="entry name" value="efflux_Bcr_CflA"/>
    <property type="match status" value="1"/>
</dbReference>
<dbReference type="InterPro" id="IPR036259">
    <property type="entry name" value="MFS_trans_sf"/>
</dbReference>
<keyword evidence="3 8" id="KW-0813">Transport</keyword>
<comment type="subcellular location">
    <subcellularLocation>
        <location evidence="1 8">Cell membrane</location>
        <topology evidence="1 8">Multi-pass membrane protein</topology>
    </subcellularLocation>
</comment>
<dbReference type="CDD" id="cd17320">
    <property type="entry name" value="MFS_MdfA_MDR_like"/>
    <property type="match status" value="1"/>
</dbReference>
<feature type="transmembrane region" description="Helical" evidence="8">
    <location>
        <begin position="378"/>
        <end position="398"/>
    </location>
</feature>
<evidence type="ECO:0000256" key="5">
    <source>
        <dbReference type="ARBA" id="ARBA00022692"/>
    </source>
</evidence>
<evidence type="ECO:0000256" key="1">
    <source>
        <dbReference type="ARBA" id="ARBA00004651"/>
    </source>
</evidence>
<evidence type="ECO:0000256" key="3">
    <source>
        <dbReference type="ARBA" id="ARBA00022448"/>
    </source>
</evidence>
<dbReference type="Pfam" id="PF07690">
    <property type="entry name" value="MFS_1"/>
    <property type="match status" value="1"/>
</dbReference>
<feature type="transmembrane region" description="Helical" evidence="8">
    <location>
        <begin position="262"/>
        <end position="279"/>
    </location>
</feature>
<evidence type="ECO:0000256" key="7">
    <source>
        <dbReference type="ARBA" id="ARBA00023136"/>
    </source>
</evidence>
<dbReference type="Proteomes" id="UP000295325">
    <property type="component" value="Unassembled WGS sequence"/>
</dbReference>
<feature type="transmembrane region" description="Helical" evidence="8">
    <location>
        <begin position="178"/>
        <end position="196"/>
    </location>
</feature>
<dbReference type="Gene3D" id="1.20.1720.10">
    <property type="entry name" value="Multidrug resistance protein D"/>
    <property type="match status" value="1"/>
</dbReference>
<feature type="transmembrane region" description="Helical" evidence="8">
    <location>
        <begin position="58"/>
        <end position="77"/>
    </location>
</feature>
<feature type="domain" description="Major facilitator superfamily (MFS) profile" evidence="9">
    <location>
        <begin position="23"/>
        <end position="405"/>
    </location>
</feature>
<dbReference type="InterPro" id="IPR011701">
    <property type="entry name" value="MFS"/>
</dbReference>
<dbReference type="GO" id="GO:1990961">
    <property type="term" value="P:xenobiotic detoxification by transmembrane export across the plasma membrane"/>
    <property type="evidence" value="ECO:0007669"/>
    <property type="project" value="InterPro"/>
</dbReference>
<feature type="transmembrane region" description="Helical" evidence="8">
    <location>
        <begin position="352"/>
        <end position="372"/>
    </location>
</feature>
<evidence type="ECO:0000256" key="6">
    <source>
        <dbReference type="ARBA" id="ARBA00022989"/>
    </source>
</evidence>
<evidence type="ECO:0000259" key="9">
    <source>
        <dbReference type="PROSITE" id="PS50850"/>
    </source>
</evidence>
<dbReference type="RefSeq" id="WP_133626971.1">
    <property type="nucleotide sequence ID" value="NZ_SOAZ01000002.1"/>
</dbReference>
<keyword evidence="7 8" id="KW-0472">Membrane</keyword>